<keyword evidence="2" id="KW-0808">Transferase</keyword>
<protein>
    <recommendedName>
        <fullName evidence="11">Protein kinase domain-containing protein</fullName>
    </recommendedName>
</protein>
<keyword evidence="5" id="KW-0067">ATP-binding</keyword>
<feature type="domain" description="Protein kinase" evidence="7">
    <location>
        <begin position="191"/>
        <end position="437"/>
    </location>
</feature>
<keyword evidence="4" id="KW-0418">Kinase</keyword>
<name>A0ABR2GVJ0_9EUKA</name>
<evidence type="ECO:0008006" key="11">
    <source>
        <dbReference type="Google" id="ProtNLM"/>
    </source>
</evidence>
<keyword evidence="1" id="KW-0723">Serine/threonine-protein kinase</keyword>
<reference evidence="9 10" key="1">
    <citation type="submission" date="2024-04" db="EMBL/GenBank/DDBJ databases">
        <title>Tritrichomonas musculus Genome.</title>
        <authorList>
            <person name="Alves-Ferreira E."/>
            <person name="Grigg M."/>
            <person name="Lorenzi H."/>
            <person name="Galac M."/>
        </authorList>
    </citation>
    <scope>NUCLEOTIDE SEQUENCE [LARGE SCALE GENOMIC DNA]</scope>
    <source>
        <strain evidence="9 10">EAF2021</strain>
    </source>
</reference>
<dbReference type="Gene3D" id="1.10.10.60">
    <property type="entry name" value="Homeodomain-like"/>
    <property type="match status" value="1"/>
</dbReference>
<accession>A0ABR2GVJ0</accession>
<dbReference type="PANTHER" id="PTHR24345">
    <property type="entry name" value="SERINE/THREONINE-PROTEIN KINASE PLK"/>
    <property type="match status" value="1"/>
</dbReference>
<dbReference type="PROSITE" id="PS50090">
    <property type="entry name" value="MYB_LIKE"/>
    <property type="match status" value="1"/>
</dbReference>
<dbReference type="PROSITE" id="PS50011">
    <property type="entry name" value="PROTEIN_KINASE_DOM"/>
    <property type="match status" value="1"/>
</dbReference>
<organism evidence="9 10">
    <name type="scientific">Tritrichomonas musculus</name>
    <dbReference type="NCBI Taxonomy" id="1915356"/>
    <lineage>
        <taxon>Eukaryota</taxon>
        <taxon>Metamonada</taxon>
        <taxon>Parabasalia</taxon>
        <taxon>Tritrichomonadida</taxon>
        <taxon>Tritrichomonadidae</taxon>
        <taxon>Tritrichomonas</taxon>
    </lineage>
</organism>
<proteinExistence type="predicted"/>
<comment type="caution">
    <text evidence="9">The sequence shown here is derived from an EMBL/GenBank/DDBJ whole genome shotgun (WGS) entry which is preliminary data.</text>
</comment>
<evidence type="ECO:0000313" key="10">
    <source>
        <dbReference type="Proteomes" id="UP001470230"/>
    </source>
</evidence>
<dbReference type="InterPro" id="IPR000719">
    <property type="entry name" value="Prot_kinase_dom"/>
</dbReference>
<dbReference type="Pfam" id="PF00069">
    <property type="entry name" value="Pkinase"/>
    <property type="match status" value="1"/>
</dbReference>
<evidence type="ECO:0000259" key="8">
    <source>
        <dbReference type="PROSITE" id="PS50090"/>
    </source>
</evidence>
<evidence type="ECO:0000256" key="2">
    <source>
        <dbReference type="ARBA" id="ARBA00022679"/>
    </source>
</evidence>
<dbReference type="Pfam" id="PF13921">
    <property type="entry name" value="Myb_DNA-bind_6"/>
    <property type="match status" value="1"/>
</dbReference>
<dbReference type="InterPro" id="IPR008271">
    <property type="entry name" value="Ser/Thr_kinase_AS"/>
</dbReference>
<evidence type="ECO:0000256" key="3">
    <source>
        <dbReference type="ARBA" id="ARBA00022741"/>
    </source>
</evidence>
<feature type="domain" description="Myb-like" evidence="8">
    <location>
        <begin position="68"/>
        <end position="117"/>
    </location>
</feature>
<keyword evidence="3" id="KW-0547">Nucleotide-binding</keyword>
<evidence type="ECO:0000259" key="7">
    <source>
        <dbReference type="PROSITE" id="PS50011"/>
    </source>
</evidence>
<evidence type="ECO:0000256" key="6">
    <source>
        <dbReference type="SAM" id="MobiDB-lite"/>
    </source>
</evidence>
<keyword evidence="10" id="KW-1185">Reference proteome</keyword>
<evidence type="ECO:0000256" key="4">
    <source>
        <dbReference type="ARBA" id="ARBA00022777"/>
    </source>
</evidence>
<feature type="region of interest" description="Disordered" evidence="6">
    <location>
        <begin position="1"/>
        <end position="22"/>
    </location>
</feature>
<dbReference type="SUPFAM" id="SSF46689">
    <property type="entry name" value="Homeodomain-like"/>
    <property type="match status" value="1"/>
</dbReference>
<dbReference type="Proteomes" id="UP001470230">
    <property type="component" value="Unassembled WGS sequence"/>
</dbReference>
<dbReference type="SMART" id="SM00220">
    <property type="entry name" value="S_TKc"/>
    <property type="match status" value="1"/>
</dbReference>
<dbReference type="InterPro" id="IPR009057">
    <property type="entry name" value="Homeodomain-like_sf"/>
</dbReference>
<dbReference type="SUPFAM" id="SSF56112">
    <property type="entry name" value="Protein kinase-like (PK-like)"/>
    <property type="match status" value="1"/>
</dbReference>
<dbReference type="InterPro" id="IPR011009">
    <property type="entry name" value="Kinase-like_dom_sf"/>
</dbReference>
<dbReference type="PANTHER" id="PTHR24345:SF0">
    <property type="entry name" value="CELL CYCLE SERINE_THREONINE-PROTEIN KINASE CDC5_MSD2"/>
    <property type="match status" value="1"/>
</dbReference>
<dbReference type="InterPro" id="IPR001005">
    <property type="entry name" value="SANT/Myb"/>
</dbReference>
<dbReference type="PROSITE" id="PS00108">
    <property type="entry name" value="PROTEIN_KINASE_ST"/>
    <property type="match status" value="1"/>
</dbReference>
<dbReference type="SMART" id="SM00717">
    <property type="entry name" value="SANT"/>
    <property type="match status" value="2"/>
</dbReference>
<dbReference type="Gene3D" id="1.10.510.10">
    <property type="entry name" value="Transferase(Phosphotransferase) domain 1"/>
    <property type="match status" value="1"/>
</dbReference>
<dbReference type="CDD" id="cd00180">
    <property type="entry name" value="PKc"/>
    <property type="match status" value="1"/>
</dbReference>
<dbReference type="EMBL" id="JAPFFF010000058">
    <property type="protein sequence ID" value="KAK8837678.1"/>
    <property type="molecule type" value="Genomic_DNA"/>
</dbReference>
<evidence type="ECO:0000313" key="9">
    <source>
        <dbReference type="EMBL" id="KAK8837678.1"/>
    </source>
</evidence>
<sequence>MITSNRENYKKAKQKPKCSYNTPFSQEETNLLNNLIGEKDPEKLDIDLFALNFPGRSKREIRGKINTLVDEKSSNWTHEEEQTLLLKKEQIGPKWPTIAKLMKKKPNQVKNRYNYLISKQSQPDSTDFQYNMMDSIVPTLESNMNTFQTESSFHNDNIRVETTMPFCVQLHDDNQTSAYGKKFPLSQFEHYVCIDYIGSGAFSIVFLVQDIKSGAKFSAKIIPMQDGNNEDIENEIMNHQSLKHNNIINIHESFKNVLGNDGKRYCVLILDYCKNGDLSNFLKQNRPSRSLRISILSGIIDGLYYMHFNNMAHGDIKTKNILLSDDLTPKICDLAFSKRNIDSSSLLIINKGTQNYAAPEILQQIPSNPLKTDIYALGRLIQEVMEIKPSYYGDTYIDSSFLNNHEDKFIIISQSSTSPNPDQRSDIFYIHQYIHKP</sequence>
<evidence type="ECO:0000256" key="5">
    <source>
        <dbReference type="ARBA" id="ARBA00022840"/>
    </source>
</evidence>
<evidence type="ECO:0000256" key="1">
    <source>
        <dbReference type="ARBA" id="ARBA00022527"/>
    </source>
</evidence>
<gene>
    <name evidence="9" type="ORF">M9Y10_036213</name>
</gene>